<evidence type="ECO:0000313" key="5">
    <source>
        <dbReference type="Proteomes" id="UP000050794"/>
    </source>
</evidence>
<keyword evidence="2" id="KW-0472">Membrane</keyword>
<dbReference type="GO" id="GO:0006493">
    <property type="term" value="P:protein O-linked glycosylation"/>
    <property type="evidence" value="ECO:0007669"/>
    <property type="project" value="TreeGrafter"/>
</dbReference>
<organism evidence="5 6">
    <name type="scientific">Toxocara canis</name>
    <name type="common">Canine roundworm</name>
    <dbReference type="NCBI Taxonomy" id="6265"/>
    <lineage>
        <taxon>Eukaryota</taxon>
        <taxon>Metazoa</taxon>
        <taxon>Ecdysozoa</taxon>
        <taxon>Nematoda</taxon>
        <taxon>Chromadorea</taxon>
        <taxon>Rhabditida</taxon>
        <taxon>Spirurina</taxon>
        <taxon>Ascaridomorpha</taxon>
        <taxon>Ascaridoidea</taxon>
        <taxon>Toxocaridae</taxon>
        <taxon>Toxocara</taxon>
    </lineage>
</organism>
<feature type="transmembrane region" description="Helical" evidence="2">
    <location>
        <begin position="7"/>
        <end position="30"/>
    </location>
</feature>
<dbReference type="Pfam" id="PF00535">
    <property type="entry name" value="Glycos_transf_2"/>
    <property type="match status" value="1"/>
</dbReference>
<dbReference type="PANTHER" id="PTHR11675">
    <property type="entry name" value="N-ACETYLGALACTOSAMINYLTRANSFERASE"/>
    <property type="match status" value="1"/>
</dbReference>
<keyword evidence="5" id="KW-1185">Reference proteome</keyword>
<dbReference type="Proteomes" id="UP000050794">
    <property type="component" value="Unassembled WGS sequence"/>
</dbReference>
<dbReference type="EMBL" id="UYWY01002658">
    <property type="protein sequence ID" value="VDM28274.1"/>
    <property type="molecule type" value="Genomic_DNA"/>
</dbReference>
<name>A0A183U244_TOXCA</name>
<feature type="domain" description="Glycosyltransferase 2-like" evidence="3">
    <location>
        <begin position="143"/>
        <end position="185"/>
    </location>
</feature>
<proteinExistence type="predicted"/>
<evidence type="ECO:0000313" key="4">
    <source>
        <dbReference type="EMBL" id="VDM28274.1"/>
    </source>
</evidence>
<evidence type="ECO:0000256" key="1">
    <source>
        <dbReference type="ARBA" id="ARBA00023157"/>
    </source>
</evidence>
<reference evidence="4 5" key="2">
    <citation type="submission" date="2018-11" db="EMBL/GenBank/DDBJ databases">
        <authorList>
            <consortium name="Pathogen Informatics"/>
        </authorList>
    </citation>
    <scope>NUCLEOTIDE SEQUENCE [LARGE SCALE GENOMIC DNA]</scope>
</reference>
<evidence type="ECO:0000259" key="3">
    <source>
        <dbReference type="Pfam" id="PF00535"/>
    </source>
</evidence>
<dbReference type="InterPro" id="IPR001173">
    <property type="entry name" value="Glyco_trans_2-like"/>
</dbReference>
<dbReference type="PANTHER" id="PTHR11675:SF101">
    <property type="entry name" value="POLYPEPTIDE N-ACETYLGALACTOSAMINYLTRANSFERASE 5"/>
    <property type="match status" value="1"/>
</dbReference>
<gene>
    <name evidence="4" type="ORF">TCNE_LOCUS2564</name>
</gene>
<dbReference type="GO" id="GO:0005794">
    <property type="term" value="C:Golgi apparatus"/>
    <property type="evidence" value="ECO:0007669"/>
    <property type="project" value="TreeGrafter"/>
</dbReference>
<keyword evidence="2" id="KW-1133">Transmembrane helix</keyword>
<dbReference type="AlphaFoldDB" id="A0A183U244"/>
<reference evidence="6" key="1">
    <citation type="submission" date="2016-06" db="UniProtKB">
        <authorList>
            <consortium name="WormBaseParasite"/>
        </authorList>
    </citation>
    <scope>IDENTIFICATION</scope>
</reference>
<evidence type="ECO:0000313" key="6">
    <source>
        <dbReference type="WBParaSite" id="TCNE_0000256401-mRNA-1"/>
    </source>
</evidence>
<accession>A0A183U244</accession>
<keyword evidence="2" id="KW-0812">Transmembrane</keyword>
<keyword evidence="1" id="KW-1015">Disulfide bond</keyword>
<dbReference type="InterPro" id="IPR029044">
    <property type="entry name" value="Nucleotide-diphossugar_trans"/>
</dbReference>
<dbReference type="Gene3D" id="3.90.550.10">
    <property type="entry name" value="Spore Coat Polysaccharide Biosynthesis Protein SpsA, Chain A"/>
    <property type="match status" value="1"/>
</dbReference>
<protein>
    <submittedName>
        <fullName evidence="6">Glyco_trans_2-like domain-containing protein</fullName>
    </submittedName>
</protein>
<dbReference type="WBParaSite" id="TCNE_0000256401-mRNA-1">
    <property type="protein sequence ID" value="TCNE_0000256401-mRNA-1"/>
    <property type="gene ID" value="TCNE_0000256401"/>
</dbReference>
<evidence type="ECO:0000256" key="2">
    <source>
        <dbReference type="SAM" id="Phobius"/>
    </source>
</evidence>
<dbReference type="GO" id="GO:0004653">
    <property type="term" value="F:polypeptide N-acetylgalactosaminyltransferase activity"/>
    <property type="evidence" value="ECO:0007669"/>
    <property type="project" value="TreeGrafter"/>
</dbReference>
<sequence length="215" mass="24769">MRVRQDVCRAVLLTSLVWMLIDVVILFYYIDPSATSVKSIQKLRAERRSEDEAKYTADAETRTRLELLLKDLSFAKDGPGEMGSPVHIDPSKEEERKKKFKLNQFNLMASDMISINRSLPDYRSSKCRESAKRYKDVQLPSVSVIIVFHNEAWSTLLRTLHSVVNRSPLDLIKEIILIDDLSDRSSSLFFFQFHFLHASRAFVLLFSSSFLCAVD</sequence>
<dbReference type="SUPFAM" id="SSF53448">
    <property type="entry name" value="Nucleotide-diphospho-sugar transferases"/>
    <property type="match status" value="1"/>
</dbReference>